<accession>A0A1W6MWI5</accession>
<comment type="subcellular location">
    <subcellularLocation>
        <location evidence="1">Membrane</location>
        <topology evidence="1">Single-pass membrane protein</topology>
    </subcellularLocation>
</comment>
<keyword evidence="6" id="KW-1185">Reference proteome</keyword>
<reference evidence="5 6" key="1">
    <citation type="submission" date="2017-02" db="EMBL/GenBank/DDBJ databases">
        <authorList>
            <person name="Peterson S.W."/>
        </authorList>
    </citation>
    <scope>NUCLEOTIDE SEQUENCE [LARGE SCALE GENOMIC DNA]</scope>
    <source>
        <strain evidence="5 6">S285</strain>
    </source>
</reference>
<evidence type="ECO:0000259" key="4">
    <source>
        <dbReference type="SMART" id="SM01024"/>
    </source>
</evidence>
<evidence type="ECO:0000256" key="1">
    <source>
        <dbReference type="ARBA" id="ARBA00004167"/>
    </source>
</evidence>
<sequence length="388" mass="42915">MFASLVDGLLQNQILTGAFGAMALGWVAYQAKSLPAAIYGLASGLFCVRVTMDSSRAFFLDVDRALSAHRVKINKAFEFQNLELTTGFGRGLARWEGMWVSYNKAKDESAQAAVRIVLTMTFYTSDVERVRRLLMSAIPAEANQNSITIAVERGTGWIGTYKRKRRLDTVFVEGDVGRRIVARLKWFDANAEWYDRRGVPRKIGFILHGPPGTGKTSLIHAIASELNLDVFYVTSLSLMAQKMDTVTARSLLVIEDIDTLSAGLNRTSAQSGKDAALSFPLHEILNTLDGMQTPDGLKFIITTNHLDRLDPALLRPGRIDEIYEIGLLGLDEARRMFRAFYDRDGITAYAPTSGARLQQMFSTLSAEEAEAALAREARKGGVIFLLFA</sequence>
<gene>
    <name evidence="5" type="ORF">B1812_13615</name>
</gene>
<dbReference type="GO" id="GO:0016020">
    <property type="term" value="C:membrane"/>
    <property type="evidence" value="ECO:0007669"/>
    <property type="project" value="UniProtKB-SubCell"/>
</dbReference>
<dbReference type="GO" id="GO:0016887">
    <property type="term" value="F:ATP hydrolysis activity"/>
    <property type="evidence" value="ECO:0007669"/>
    <property type="project" value="InterPro"/>
</dbReference>
<organism evidence="5 6">
    <name type="scientific">Methylocystis bryophila</name>
    <dbReference type="NCBI Taxonomy" id="655015"/>
    <lineage>
        <taxon>Bacteria</taxon>
        <taxon>Pseudomonadati</taxon>
        <taxon>Pseudomonadota</taxon>
        <taxon>Alphaproteobacteria</taxon>
        <taxon>Hyphomicrobiales</taxon>
        <taxon>Methylocystaceae</taxon>
        <taxon>Methylocystis</taxon>
    </lineage>
</organism>
<dbReference type="SMART" id="SM00382">
    <property type="entry name" value="AAA"/>
    <property type="match status" value="1"/>
</dbReference>
<dbReference type="RefSeq" id="WP_085772064.1">
    <property type="nucleotide sequence ID" value="NZ_AP027149.1"/>
</dbReference>
<protein>
    <recommendedName>
        <fullName evidence="7">AAA+ ATPase domain-containing protein</fullName>
    </recommendedName>
</protein>
<comment type="similarity">
    <text evidence="2">Belongs to the AAA ATPase family. BCS1 subfamily.</text>
</comment>
<dbReference type="KEGG" id="mbry:B1812_13615"/>
<name>A0A1W6MWI5_9HYPH</name>
<dbReference type="Pfam" id="PF00004">
    <property type="entry name" value="AAA"/>
    <property type="match status" value="1"/>
</dbReference>
<dbReference type="OrthoDB" id="9809379at2"/>
<proteinExistence type="inferred from homology"/>
<dbReference type="AlphaFoldDB" id="A0A1W6MWI5"/>
<dbReference type="InterPro" id="IPR050747">
    <property type="entry name" value="Mitochondrial_chaperone_BCS1"/>
</dbReference>
<feature type="domain" description="BCS1 N-terminal" evidence="4">
    <location>
        <begin position="22"/>
        <end position="170"/>
    </location>
</feature>
<dbReference type="STRING" id="655015.B1812_13615"/>
<dbReference type="Proteomes" id="UP000193978">
    <property type="component" value="Chromosome"/>
</dbReference>
<dbReference type="InterPro" id="IPR003593">
    <property type="entry name" value="AAA+_ATPase"/>
</dbReference>
<dbReference type="InterPro" id="IPR014851">
    <property type="entry name" value="BCS1_N"/>
</dbReference>
<dbReference type="GO" id="GO:0005524">
    <property type="term" value="F:ATP binding"/>
    <property type="evidence" value="ECO:0007669"/>
    <property type="project" value="InterPro"/>
</dbReference>
<evidence type="ECO:0000313" key="5">
    <source>
        <dbReference type="EMBL" id="ARN81947.1"/>
    </source>
</evidence>
<evidence type="ECO:0000259" key="3">
    <source>
        <dbReference type="SMART" id="SM00382"/>
    </source>
</evidence>
<evidence type="ECO:0008006" key="7">
    <source>
        <dbReference type="Google" id="ProtNLM"/>
    </source>
</evidence>
<evidence type="ECO:0000256" key="2">
    <source>
        <dbReference type="ARBA" id="ARBA00007448"/>
    </source>
</evidence>
<feature type="domain" description="AAA+ ATPase" evidence="3">
    <location>
        <begin position="201"/>
        <end position="329"/>
    </location>
</feature>
<dbReference type="SMART" id="SM01024">
    <property type="entry name" value="BCS1_N"/>
    <property type="match status" value="1"/>
</dbReference>
<dbReference type="SUPFAM" id="SSF52540">
    <property type="entry name" value="P-loop containing nucleoside triphosphate hydrolases"/>
    <property type="match status" value="1"/>
</dbReference>
<evidence type="ECO:0000313" key="6">
    <source>
        <dbReference type="Proteomes" id="UP000193978"/>
    </source>
</evidence>
<dbReference type="EMBL" id="CP019948">
    <property type="protein sequence ID" value="ARN81947.1"/>
    <property type="molecule type" value="Genomic_DNA"/>
</dbReference>
<dbReference type="PANTHER" id="PTHR23070">
    <property type="entry name" value="BCS1 AAA-TYPE ATPASE"/>
    <property type="match status" value="1"/>
</dbReference>
<dbReference type="Gene3D" id="3.40.50.300">
    <property type="entry name" value="P-loop containing nucleotide triphosphate hydrolases"/>
    <property type="match status" value="1"/>
</dbReference>
<dbReference type="InterPro" id="IPR027417">
    <property type="entry name" value="P-loop_NTPase"/>
</dbReference>
<dbReference type="InterPro" id="IPR003959">
    <property type="entry name" value="ATPase_AAA_core"/>
</dbReference>